<evidence type="ECO:0000313" key="3">
    <source>
        <dbReference type="EMBL" id="TGG79712.1"/>
    </source>
</evidence>
<name>A0A8H1QMR5_9ACTN</name>
<dbReference type="EMBL" id="RCIY01000076">
    <property type="protein sequence ID" value="TGG79712.1"/>
    <property type="molecule type" value="Genomic_DNA"/>
</dbReference>
<feature type="region of interest" description="Disordered" evidence="1">
    <location>
        <begin position="106"/>
        <end position="131"/>
    </location>
</feature>
<evidence type="ECO:0000256" key="1">
    <source>
        <dbReference type="SAM" id="MobiDB-lite"/>
    </source>
</evidence>
<protein>
    <recommendedName>
        <fullName evidence="5">Lipoprotein</fullName>
    </recommendedName>
</protein>
<evidence type="ECO:0000256" key="2">
    <source>
        <dbReference type="SAM" id="SignalP"/>
    </source>
</evidence>
<comment type="caution">
    <text evidence="3">The sequence shown here is derived from an EMBL/GenBank/DDBJ whole genome shotgun (WGS) entry which is preliminary data.</text>
</comment>
<evidence type="ECO:0008006" key="5">
    <source>
        <dbReference type="Google" id="ProtNLM"/>
    </source>
</evidence>
<dbReference type="RefSeq" id="WP_135567387.1">
    <property type="nucleotide sequence ID" value="NZ_CP103060.1"/>
</dbReference>
<proteinExistence type="predicted"/>
<keyword evidence="2" id="KW-0732">Signal</keyword>
<dbReference type="GeneID" id="75185841"/>
<feature type="chain" id="PRO_5038668171" description="Lipoprotein" evidence="2">
    <location>
        <begin position="29"/>
        <end position="300"/>
    </location>
</feature>
<feature type="signal peptide" evidence="2">
    <location>
        <begin position="1"/>
        <end position="28"/>
    </location>
</feature>
<gene>
    <name evidence="3" type="ORF">D8771_23560</name>
</gene>
<accession>A0A8H1QMR5</accession>
<organism evidence="3 4">
    <name type="scientific">Streptomyces albus</name>
    <dbReference type="NCBI Taxonomy" id="1888"/>
    <lineage>
        <taxon>Bacteria</taxon>
        <taxon>Bacillati</taxon>
        <taxon>Actinomycetota</taxon>
        <taxon>Actinomycetes</taxon>
        <taxon>Kitasatosporales</taxon>
        <taxon>Streptomycetaceae</taxon>
        <taxon>Streptomyces</taxon>
    </lineage>
</organism>
<sequence length="300" mass="31807">MRIRSSRSAGLLAAVVLTVGLGALPGCGNPQEAGHSTREADGDSARARAQRARHVAAAWDGSAAAAKWRAGYHPLAETVRLPRGGLRGEADKRAYRTGSFVLRAELPTGGPRHGRVEWHKGKTLNRPSDGAEESYEALAEAAEPGAPHLTVTRVEPGRMRVVTSRGAATVPAWLFSLEGYEAPLVRAAVVPSAPPRSPVEPIPGVPLALKGPVSTSADGRVITVIAHHGVCDRGAGVEVLETRGSVVLSAFVKGPRKPGLCTKQLASQRVTVTLRRPVFDRVLLDATTGRPLPQRPWTRY</sequence>
<evidence type="ECO:0000313" key="4">
    <source>
        <dbReference type="Proteomes" id="UP000298111"/>
    </source>
</evidence>
<dbReference type="AlphaFoldDB" id="A0A8H1QMR5"/>
<dbReference type="Proteomes" id="UP000298111">
    <property type="component" value="Unassembled WGS sequence"/>
</dbReference>
<reference evidence="3 4" key="1">
    <citation type="submission" date="2018-10" db="EMBL/GenBank/DDBJ databases">
        <title>Isolation of pseudouridimycin from Streptomyces albus DSM 40763.</title>
        <authorList>
            <person name="Rosenqvist P."/>
            <person name="Metsae-Ketelae M."/>
            <person name="Virta P."/>
        </authorList>
    </citation>
    <scope>NUCLEOTIDE SEQUENCE [LARGE SCALE GENOMIC DNA]</scope>
    <source>
        <strain evidence="3 4">DSM 40763</strain>
    </source>
</reference>